<reference evidence="8 9" key="1">
    <citation type="journal article" date="2024" name="Front. Microbiol.">
        <title>Novel thermophilic genera Geochorda gen. nov. and Carboxydochorda gen. nov. from the deep terrestrial subsurface reveal the ecophysiological diversity in the class Limnochordia.</title>
        <authorList>
            <person name="Karnachuk O.V."/>
            <person name="Lukina A.P."/>
            <person name="Avakyan M.R."/>
            <person name="Kadnikov V.V."/>
            <person name="Begmatov S."/>
            <person name="Beletsky A.V."/>
            <person name="Vlasova K.G."/>
            <person name="Novikov A.A."/>
            <person name="Shcherbakova V.A."/>
            <person name="Mardanov A.V."/>
            <person name="Ravin N.V."/>
        </authorList>
    </citation>
    <scope>NUCLEOTIDE SEQUENCE [LARGE SCALE GENOMIC DNA]</scope>
    <source>
        <strain evidence="8 9">L945</strain>
    </source>
</reference>
<dbReference type="Gene3D" id="3.40.718.10">
    <property type="entry name" value="Isopropylmalate Dehydrogenase"/>
    <property type="match status" value="1"/>
</dbReference>
<evidence type="ECO:0000256" key="4">
    <source>
        <dbReference type="ARBA" id="ARBA00023002"/>
    </source>
</evidence>
<dbReference type="InterPro" id="IPR024084">
    <property type="entry name" value="IsoPropMal-DH-like_dom"/>
</dbReference>
<dbReference type="PANTHER" id="PTHR43275">
    <property type="entry name" value="D-MALATE DEHYDROGENASE [DECARBOXYLATING]"/>
    <property type="match status" value="1"/>
</dbReference>
<evidence type="ECO:0000313" key="9">
    <source>
        <dbReference type="Proteomes" id="UP001332192"/>
    </source>
</evidence>
<dbReference type="Pfam" id="PF00180">
    <property type="entry name" value="Iso_dh"/>
    <property type="match status" value="1"/>
</dbReference>
<proteinExistence type="predicted"/>
<evidence type="ECO:0000256" key="2">
    <source>
        <dbReference type="ARBA" id="ARBA00001946"/>
    </source>
</evidence>
<evidence type="ECO:0000256" key="5">
    <source>
        <dbReference type="ARBA" id="ARBA00023027"/>
    </source>
</evidence>
<keyword evidence="6" id="KW-0464">Manganese</keyword>
<dbReference type="Proteomes" id="UP001332192">
    <property type="component" value="Chromosome"/>
</dbReference>
<feature type="domain" description="Isopropylmalate dehydrogenase-like" evidence="7">
    <location>
        <begin position="2"/>
        <end position="203"/>
    </location>
</feature>
<comment type="cofactor">
    <cofactor evidence="2">
        <name>Mg(2+)</name>
        <dbReference type="ChEBI" id="CHEBI:18420"/>
    </cofactor>
</comment>
<keyword evidence="9" id="KW-1185">Reference proteome</keyword>
<dbReference type="PANTHER" id="PTHR43275:SF1">
    <property type="entry name" value="D-MALATE DEHYDROGENASE [DECARBOXYLATING]"/>
    <property type="match status" value="1"/>
</dbReference>
<keyword evidence="4" id="KW-0560">Oxidoreductase</keyword>
<dbReference type="PROSITE" id="PS00470">
    <property type="entry name" value="IDH_IMDH"/>
    <property type="match status" value="1"/>
</dbReference>
<sequence length="212" mass="22857">MPAYHVVTPEGKVRKVSRHQAKSLPWLPEKVEIPLRRLTSATKSNAINYTMPFWDEVFRAMAAEYPEVATDQYHVDALAARFVTHPHRFGVVVASNLFGDILTDLGAAIAGSIGMAPSANLNPEREYPSMFEPIHGSAPDIAGKGIANPVGQIWSGALMLEHLGHERAARRILAAVEHALAERGVKTPDLGGSATTRHVTDAILASLQEVGG</sequence>
<organism evidence="8 9">
    <name type="scientific">Carboxydichorda subterranea</name>
    <dbReference type="NCBI Taxonomy" id="3109565"/>
    <lineage>
        <taxon>Bacteria</taxon>
        <taxon>Bacillati</taxon>
        <taxon>Bacillota</taxon>
        <taxon>Limnochordia</taxon>
        <taxon>Limnochordales</taxon>
        <taxon>Geochordaceae</taxon>
        <taxon>Carboxydichorda</taxon>
    </lineage>
</organism>
<dbReference type="SMART" id="SM01329">
    <property type="entry name" value="Iso_dh"/>
    <property type="match status" value="1"/>
</dbReference>
<dbReference type="EMBL" id="CP141615">
    <property type="protein sequence ID" value="WRP16173.1"/>
    <property type="molecule type" value="Genomic_DNA"/>
</dbReference>
<dbReference type="InterPro" id="IPR050501">
    <property type="entry name" value="ICDH/IPMDH"/>
</dbReference>
<accession>A0ABZ1BUA6</accession>
<evidence type="ECO:0000256" key="1">
    <source>
        <dbReference type="ARBA" id="ARBA00001936"/>
    </source>
</evidence>
<gene>
    <name evidence="8" type="ORF">U7230_08650</name>
</gene>
<dbReference type="InterPro" id="IPR019818">
    <property type="entry name" value="IsoCit/isopropylmalate_DH_CS"/>
</dbReference>
<dbReference type="SUPFAM" id="SSF53659">
    <property type="entry name" value="Isocitrate/Isopropylmalate dehydrogenase-like"/>
    <property type="match status" value="1"/>
</dbReference>
<evidence type="ECO:0000313" key="8">
    <source>
        <dbReference type="EMBL" id="WRP16173.1"/>
    </source>
</evidence>
<evidence type="ECO:0000256" key="3">
    <source>
        <dbReference type="ARBA" id="ARBA00022723"/>
    </source>
</evidence>
<keyword evidence="3" id="KW-0479">Metal-binding</keyword>
<comment type="cofactor">
    <cofactor evidence="1">
        <name>Mn(2+)</name>
        <dbReference type="ChEBI" id="CHEBI:29035"/>
    </cofactor>
</comment>
<evidence type="ECO:0000259" key="7">
    <source>
        <dbReference type="SMART" id="SM01329"/>
    </source>
</evidence>
<evidence type="ECO:0000256" key="6">
    <source>
        <dbReference type="ARBA" id="ARBA00023211"/>
    </source>
</evidence>
<name>A0ABZ1BUA6_9FIRM</name>
<protein>
    <submittedName>
        <fullName evidence="8">Isocitrate/isopropylmalate family dehydrogenase</fullName>
    </submittedName>
</protein>
<keyword evidence="5" id="KW-0520">NAD</keyword>